<accession>A0A1G2R4A8</accession>
<dbReference type="InterPro" id="IPR001789">
    <property type="entry name" value="Sig_transdc_resp-reg_receiver"/>
</dbReference>
<feature type="modified residue" description="4-aspartylphosphate" evidence="2">
    <location>
        <position position="53"/>
    </location>
</feature>
<dbReference type="InterPro" id="IPR050595">
    <property type="entry name" value="Bact_response_regulator"/>
</dbReference>
<sequence length="121" mass="13448">MTKKVLLIDKDEIMTRILTRQFEAAGYEVEVASGGTEGLSKGKSLNPDVIILDIMLPDTDGISLIKNFKQDRQTSSIPVVVLTNLQVEERAEEARAAGSADYLVKVNLTPEEIVERVERQF</sequence>
<keyword evidence="1 2" id="KW-0597">Phosphoprotein</keyword>
<dbReference type="SMART" id="SM00448">
    <property type="entry name" value="REC"/>
    <property type="match status" value="1"/>
</dbReference>
<dbReference type="PROSITE" id="PS50110">
    <property type="entry name" value="RESPONSE_REGULATORY"/>
    <property type="match status" value="1"/>
</dbReference>
<dbReference type="AlphaFoldDB" id="A0A1G2R4A8"/>
<evidence type="ECO:0000313" key="4">
    <source>
        <dbReference type="EMBL" id="OHA67690.1"/>
    </source>
</evidence>
<dbReference type="SUPFAM" id="SSF52172">
    <property type="entry name" value="CheY-like"/>
    <property type="match status" value="1"/>
</dbReference>
<dbReference type="PANTHER" id="PTHR44591">
    <property type="entry name" value="STRESS RESPONSE REGULATOR PROTEIN 1"/>
    <property type="match status" value="1"/>
</dbReference>
<dbReference type="InterPro" id="IPR011006">
    <property type="entry name" value="CheY-like_superfamily"/>
</dbReference>
<dbReference type="Pfam" id="PF00072">
    <property type="entry name" value="Response_reg"/>
    <property type="match status" value="1"/>
</dbReference>
<organism evidence="4 5">
    <name type="scientific">Candidatus Wildermuthbacteria bacterium RIFCSPHIGHO2_02_FULL_45_25</name>
    <dbReference type="NCBI Taxonomy" id="1802450"/>
    <lineage>
        <taxon>Bacteria</taxon>
        <taxon>Candidatus Wildermuthiibacteriota</taxon>
    </lineage>
</organism>
<dbReference type="GO" id="GO:0000160">
    <property type="term" value="P:phosphorelay signal transduction system"/>
    <property type="evidence" value="ECO:0007669"/>
    <property type="project" value="InterPro"/>
</dbReference>
<comment type="caution">
    <text evidence="4">The sequence shown here is derived from an EMBL/GenBank/DDBJ whole genome shotgun (WGS) entry which is preliminary data.</text>
</comment>
<evidence type="ECO:0000256" key="2">
    <source>
        <dbReference type="PROSITE-ProRule" id="PRU00169"/>
    </source>
</evidence>
<protein>
    <recommendedName>
        <fullName evidence="3">Response regulatory domain-containing protein</fullName>
    </recommendedName>
</protein>
<reference evidence="4 5" key="1">
    <citation type="journal article" date="2016" name="Nat. Commun.">
        <title>Thousands of microbial genomes shed light on interconnected biogeochemical processes in an aquifer system.</title>
        <authorList>
            <person name="Anantharaman K."/>
            <person name="Brown C.T."/>
            <person name="Hug L.A."/>
            <person name="Sharon I."/>
            <person name="Castelle C.J."/>
            <person name="Probst A.J."/>
            <person name="Thomas B.C."/>
            <person name="Singh A."/>
            <person name="Wilkins M.J."/>
            <person name="Karaoz U."/>
            <person name="Brodie E.L."/>
            <person name="Williams K.H."/>
            <person name="Hubbard S.S."/>
            <person name="Banfield J.F."/>
        </authorList>
    </citation>
    <scope>NUCLEOTIDE SEQUENCE [LARGE SCALE GENOMIC DNA]</scope>
</reference>
<dbReference type="Gene3D" id="3.40.50.2300">
    <property type="match status" value="1"/>
</dbReference>
<feature type="domain" description="Response regulatory" evidence="3">
    <location>
        <begin position="4"/>
        <end position="121"/>
    </location>
</feature>
<dbReference type="PANTHER" id="PTHR44591:SF3">
    <property type="entry name" value="RESPONSE REGULATORY DOMAIN-CONTAINING PROTEIN"/>
    <property type="match status" value="1"/>
</dbReference>
<evidence type="ECO:0000259" key="3">
    <source>
        <dbReference type="PROSITE" id="PS50110"/>
    </source>
</evidence>
<dbReference type="Proteomes" id="UP000178092">
    <property type="component" value="Unassembled WGS sequence"/>
</dbReference>
<evidence type="ECO:0000256" key="1">
    <source>
        <dbReference type="ARBA" id="ARBA00022553"/>
    </source>
</evidence>
<evidence type="ECO:0000313" key="5">
    <source>
        <dbReference type="Proteomes" id="UP000178092"/>
    </source>
</evidence>
<gene>
    <name evidence="4" type="ORF">A3C04_02120</name>
</gene>
<name>A0A1G2R4A8_9BACT</name>
<dbReference type="EMBL" id="MHTV01000006">
    <property type="protein sequence ID" value="OHA67690.1"/>
    <property type="molecule type" value="Genomic_DNA"/>
</dbReference>
<proteinExistence type="predicted"/>